<keyword evidence="4" id="KW-1185">Reference proteome</keyword>
<dbReference type="Pfam" id="PF02796">
    <property type="entry name" value="HTH_7"/>
    <property type="match status" value="1"/>
</dbReference>
<accession>A0A2H1JZP1</accession>
<dbReference type="RefSeq" id="WP_101584238.1">
    <property type="nucleotide sequence ID" value="NZ_BJME01000003.1"/>
</dbReference>
<dbReference type="Gene3D" id="3.40.50.1390">
    <property type="entry name" value="Resolvase, N-terminal catalytic domain"/>
    <property type="match status" value="1"/>
</dbReference>
<dbReference type="CDD" id="cd00569">
    <property type="entry name" value="HTH_Hin_like"/>
    <property type="match status" value="1"/>
</dbReference>
<comment type="caution">
    <text evidence="3">The sequence shown here is derived from an EMBL/GenBank/DDBJ whole genome shotgun (WGS) entry which is preliminary data.</text>
</comment>
<dbReference type="PANTHER" id="PTHR30461:SF26">
    <property type="entry name" value="RESOLVASE HOMOLOG YNEB"/>
    <property type="match status" value="1"/>
</dbReference>
<proteinExistence type="inferred from homology"/>
<dbReference type="Proteomes" id="UP000234525">
    <property type="component" value="Unassembled WGS sequence"/>
</dbReference>
<dbReference type="PROSITE" id="PS51736">
    <property type="entry name" value="RECOMBINASES_3"/>
    <property type="match status" value="1"/>
</dbReference>
<dbReference type="CDD" id="cd03768">
    <property type="entry name" value="SR_ResInv"/>
    <property type="match status" value="1"/>
</dbReference>
<gene>
    <name evidence="3" type="ORF">BAUR9175_02970</name>
</gene>
<dbReference type="Pfam" id="PF00239">
    <property type="entry name" value="Resolvase"/>
    <property type="match status" value="1"/>
</dbReference>
<dbReference type="InterPro" id="IPR050639">
    <property type="entry name" value="SSR_resolvase"/>
</dbReference>
<feature type="domain" description="Resolvase/invertase-type recombinase catalytic" evidence="2">
    <location>
        <begin position="7"/>
        <end position="140"/>
    </location>
</feature>
<dbReference type="InterPro" id="IPR006119">
    <property type="entry name" value="Resolv_N"/>
</dbReference>
<protein>
    <submittedName>
        <fullName evidence="3">Site-specific DNA recombinase</fullName>
    </submittedName>
</protein>
<name>A0A2H1JZP1_BREAU</name>
<dbReference type="GO" id="GO:0000150">
    <property type="term" value="F:DNA strand exchange activity"/>
    <property type="evidence" value="ECO:0007669"/>
    <property type="project" value="InterPro"/>
</dbReference>
<reference evidence="3" key="1">
    <citation type="submission" date="2017-03" db="EMBL/GenBank/DDBJ databases">
        <authorList>
            <person name="Monnet C."/>
        </authorList>
    </citation>
    <scope>NUCLEOTIDE SEQUENCE [LARGE SCALE GENOMIC DNA]</scope>
    <source>
        <strain evidence="3">ATCC 9175</strain>
    </source>
</reference>
<evidence type="ECO:0000259" key="2">
    <source>
        <dbReference type="PROSITE" id="PS51736"/>
    </source>
</evidence>
<organism evidence="3 4">
    <name type="scientific">Brevibacterium aurantiacum</name>
    <dbReference type="NCBI Taxonomy" id="273384"/>
    <lineage>
        <taxon>Bacteria</taxon>
        <taxon>Bacillati</taxon>
        <taxon>Actinomycetota</taxon>
        <taxon>Actinomycetes</taxon>
        <taxon>Micrococcales</taxon>
        <taxon>Brevibacteriaceae</taxon>
        <taxon>Brevibacterium</taxon>
    </lineage>
</organism>
<comment type="similarity">
    <text evidence="1">Belongs to the site-specific recombinase resolvase family.</text>
</comment>
<dbReference type="InterPro" id="IPR036162">
    <property type="entry name" value="Resolvase-like_N_sf"/>
</dbReference>
<sequence length="198" mass="21600">MSGHKGQIVGYVRVSAADQNPARQIEAIGVVDRLFSEKVSGKNVDDREQLKEMIAYARDGDTVRVKSPDRLARSTRDLLDLVEQLQAKGVAVEFVDNPALNTGTPQGEFMLTILAAVAQLERATIRERQAEGIALAKKKGTYDRVPKLDPEQIADARQRISEGVPKAKVACDMGVSRQTLYSALNGSGKYAELMRSAS</sequence>
<dbReference type="SUPFAM" id="SSF53041">
    <property type="entry name" value="Resolvase-like"/>
    <property type="match status" value="1"/>
</dbReference>
<dbReference type="InterPro" id="IPR009057">
    <property type="entry name" value="Homeodomain-like_sf"/>
</dbReference>
<dbReference type="Gene3D" id="1.10.10.60">
    <property type="entry name" value="Homeodomain-like"/>
    <property type="match status" value="1"/>
</dbReference>
<dbReference type="SMART" id="SM00857">
    <property type="entry name" value="Resolvase"/>
    <property type="match status" value="1"/>
</dbReference>
<dbReference type="AlphaFoldDB" id="A0A2H1JZP1"/>
<dbReference type="InterPro" id="IPR006120">
    <property type="entry name" value="Resolvase_HTH_dom"/>
</dbReference>
<evidence type="ECO:0000256" key="1">
    <source>
        <dbReference type="ARBA" id="ARBA00009913"/>
    </source>
</evidence>
<dbReference type="SUPFAM" id="SSF46689">
    <property type="entry name" value="Homeodomain-like"/>
    <property type="match status" value="1"/>
</dbReference>
<dbReference type="GO" id="GO:0003677">
    <property type="term" value="F:DNA binding"/>
    <property type="evidence" value="ECO:0007669"/>
    <property type="project" value="InterPro"/>
</dbReference>
<dbReference type="PANTHER" id="PTHR30461">
    <property type="entry name" value="DNA-INVERTASE FROM LAMBDOID PROPHAGE"/>
    <property type="match status" value="1"/>
</dbReference>
<dbReference type="EMBL" id="FXZB01000022">
    <property type="protein sequence ID" value="SMX92933.1"/>
    <property type="molecule type" value="Genomic_DNA"/>
</dbReference>
<evidence type="ECO:0000313" key="3">
    <source>
        <dbReference type="EMBL" id="SMX92933.1"/>
    </source>
</evidence>
<evidence type="ECO:0000313" key="4">
    <source>
        <dbReference type="Proteomes" id="UP000234525"/>
    </source>
</evidence>